<organism evidence="3 4">
    <name type="scientific">Enemella evansiae</name>
    <dbReference type="NCBI Taxonomy" id="2016499"/>
    <lineage>
        <taxon>Bacteria</taxon>
        <taxon>Bacillati</taxon>
        <taxon>Actinomycetota</taxon>
        <taxon>Actinomycetes</taxon>
        <taxon>Propionibacteriales</taxon>
        <taxon>Propionibacteriaceae</taxon>
        <taxon>Enemella</taxon>
    </lineage>
</organism>
<dbReference type="GO" id="GO:0003677">
    <property type="term" value="F:DNA binding"/>
    <property type="evidence" value="ECO:0007669"/>
    <property type="project" value="InterPro"/>
</dbReference>
<dbReference type="Gene3D" id="3.30.420.40">
    <property type="match status" value="2"/>
</dbReference>
<evidence type="ECO:0000313" key="3">
    <source>
        <dbReference type="EMBL" id="OYO16718.1"/>
    </source>
</evidence>
<dbReference type="RefSeq" id="WP_094404759.1">
    <property type="nucleotide sequence ID" value="NZ_NMVO01000002.1"/>
</dbReference>
<accession>A0A255GLK0</accession>
<dbReference type="SUPFAM" id="SSF53067">
    <property type="entry name" value="Actin-like ATPase domain"/>
    <property type="match status" value="1"/>
</dbReference>
<dbReference type="Pfam" id="PF09339">
    <property type="entry name" value="HTH_IclR"/>
    <property type="match status" value="1"/>
</dbReference>
<dbReference type="SUPFAM" id="SSF46785">
    <property type="entry name" value="Winged helix' DNA-binding domain"/>
    <property type="match status" value="1"/>
</dbReference>
<sequence>MSTVARQSGLRSQNLSTVVRQVLAAPEAPSRADIAARTGLTRSTVSRLVDELIAEGFLTESPPLFDGHRGRPAVPLLPRAEGWVALGLELNVGHTAARLVDLTGAVLQESRVEAELAGSDPAKAIRGLARQSRKLLKAAPPDAMLAGVHLALPGLVDTSRGILLRAPNLGWHEVDARRHLSSVFGSGVPVGISNEADCAAMTISWTAPGRPSEHLDFLYVSGEHGIGSALVNAGDVRTGRNGWAGEIGHVCVSRSGRRCGCGATGCLETYVGQAALCASAGADDAVQLRSMLEAGDQRAHAAVSDAATRLGIVLAGALNLLDVSEVVLGGHLAVIAEFLIPPVLDELRPRVLSAPFAPPRVSAVTSDPESASLGAAYTALQSLVLEPARWMTAGVDAPA</sequence>
<gene>
    <name evidence="3" type="ORF">CGZ94_03535</name>
</gene>
<dbReference type="InterPro" id="IPR005471">
    <property type="entry name" value="Tscrpt_reg_IclR_N"/>
</dbReference>
<name>A0A255GLK0_9ACTN</name>
<protein>
    <recommendedName>
        <fullName evidence="2">HTH iclR-type domain-containing protein</fullName>
    </recommendedName>
</protein>
<keyword evidence="4" id="KW-1185">Reference proteome</keyword>
<dbReference type="EMBL" id="NMVO01000002">
    <property type="protein sequence ID" value="OYO16718.1"/>
    <property type="molecule type" value="Genomic_DNA"/>
</dbReference>
<dbReference type="InterPro" id="IPR036390">
    <property type="entry name" value="WH_DNA-bd_sf"/>
</dbReference>
<feature type="domain" description="HTH iclR-type" evidence="2">
    <location>
        <begin position="21"/>
        <end position="60"/>
    </location>
</feature>
<dbReference type="InterPro" id="IPR043129">
    <property type="entry name" value="ATPase_NBD"/>
</dbReference>
<evidence type="ECO:0000313" key="4">
    <source>
        <dbReference type="Proteomes" id="UP000215896"/>
    </source>
</evidence>
<dbReference type="AlphaFoldDB" id="A0A255GLK0"/>
<evidence type="ECO:0000256" key="1">
    <source>
        <dbReference type="ARBA" id="ARBA00006479"/>
    </source>
</evidence>
<dbReference type="Pfam" id="PF00480">
    <property type="entry name" value="ROK"/>
    <property type="match status" value="1"/>
</dbReference>
<dbReference type="Gene3D" id="1.10.10.10">
    <property type="entry name" value="Winged helix-like DNA-binding domain superfamily/Winged helix DNA-binding domain"/>
    <property type="match status" value="1"/>
</dbReference>
<evidence type="ECO:0000259" key="2">
    <source>
        <dbReference type="Pfam" id="PF09339"/>
    </source>
</evidence>
<comment type="similarity">
    <text evidence="1">Belongs to the ROK (NagC/XylR) family.</text>
</comment>
<dbReference type="GO" id="GO:0006355">
    <property type="term" value="P:regulation of DNA-templated transcription"/>
    <property type="evidence" value="ECO:0007669"/>
    <property type="project" value="InterPro"/>
</dbReference>
<dbReference type="PANTHER" id="PTHR18964">
    <property type="entry name" value="ROK (REPRESSOR, ORF, KINASE) FAMILY"/>
    <property type="match status" value="1"/>
</dbReference>
<dbReference type="Proteomes" id="UP000215896">
    <property type="component" value="Unassembled WGS sequence"/>
</dbReference>
<dbReference type="InterPro" id="IPR036388">
    <property type="entry name" value="WH-like_DNA-bd_sf"/>
</dbReference>
<proteinExistence type="inferred from homology"/>
<comment type="caution">
    <text evidence="3">The sequence shown here is derived from an EMBL/GenBank/DDBJ whole genome shotgun (WGS) entry which is preliminary data.</text>
</comment>
<dbReference type="OrthoDB" id="3225083at2"/>
<dbReference type="PANTHER" id="PTHR18964:SF149">
    <property type="entry name" value="BIFUNCTIONAL UDP-N-ACETYLGLUCOSAMINE 2-EPIMERASE_N-ACETYLMANNOSAMINE KINASE"/>
    <property type="match status" value="1"/>
</dbReference>
<dbReference type="InterPro" id="IPR000600">
    <property type="entry name" value="ROK"/>
</dbReference>
<reference evidence="3 4" key="1">
    <citation type="submission" date="2017-07" db="EMBL/GenBank/DDBJ databases">
        <title>Draft whole genome sequences of clinical Proprionibacteriaceae strains.</title>
        <authorList>
            <person name="Bernier A.-M."/>
            <person name="Bernard K."/>
            <person name="Domingo M.-C."/>
        </authorList>
    </citation>
    <scope>NUCLEOTIDE SEQUENCE [LARGE SCALE GENOMIC DNA]</scope>
    <source>
        <strain evidence="3 4">NML 030167</strain>
    </source>
</reference>